<protein>
    <submittedName>
        <fullName evidence="3">Uncharacterized protein</fullName>
    </submittedName>
</protein>
<dbReference type="AlphaFoldDB" id="A0A3N4IEA6"/>
<feature type="coiled-coil region" evidence="1">
    <location>
        <begin position="304"/>
        <end position="349"/>
    </location>
</feature>
<organism evidence="3 4">
    <name type="scientific">Ascobolus immersus RN42</name>
    <dbReference type="NCBI Taxonomy" id="1160509"/>
    <lineage>
        <taxon>Eukaryota</taxon>
        <taxon>Fungi</taxon>
        <taxon>Dikarya</taxon>
        <taxon>Ascomycota</taxon>
        <taxon>Pezizomycotina</taxon>
        <taxon>Pezizomycetes</taxon>
        <taxon>Pezizales</taxon>
        <taxon>Ascobolaceae</taxon>
        <taxon>Ascobolus</taxon>
    </lineage>
</organism>
<evidence type="ECO:0000256" key="2">
    <source>
        <dbReference type="SAM" id="MobiDB-lite"/>
    </source>
</evidence>
<accession>A0A3N4IEA6</accession>
<keyword evidence="4" id="KW-1185">Reference proteome</keyword>
<evidence type="ECO:0000313" key="3">
    <source>
        <dbReference type="EMBL" id="RPA84473.1"/>
    </source>
</evidence>
<feature type="region of interest" description="Disordered" evidence="2">
    <location>
        <begin position="77"/>
        <end position="124"/>
    </location>
</feature>
<name>A0A3N4IEA6_ASCIM</name>
<sequence length="370" mass="42155">MNNSDSIPRPLSPATLLSLGMAVTSISNNPTSSWIEIESASILNSTHTPHTPLRYNRPGAQAPVFIPSPTYAPHPTLETDSSPPRVLERHPEPLKIFTRRRLEQVPQAPTESEHSPPTTPQRYYYAPDEVDGARTTAEYLMSNNFLICPFCFHKRIGFCDSHSGVTIHGHGNSPWNLVQRFFHCINCKKGPITVEQLQLVNADEFARAEKGRKELGEMWPGHAWEKHMSTSWRGRESVAKAWWPGDDSDVGSYNDQMYNLSHSTCEVCSAVQIVIPEAPPRYYQPPPEEDYVPPAKLTSEAQQIVDLQAKVDRLLIKNNKLKEKMENRIRKLLEENIDYEDRLSELVEENLVLRQLNEELLGQQHPLEYE</sequence>
<keyword evidence="1" id="KW-0175">Coiled coil</keyword>
<dbReference type="Proteomes" id="UP000275078">
    <property type="component" value="Unassembled WGS sequence"/>
</dbReference>
<gene>
    <name evidence="3" type="ORF">BJ508DRAFT_303927</name>
</gene>
<proteinExistence type="predicted"/>
<evidence type="ECO:0000313" key="4">
    <source>
        <dbReference type="Proteomes" id="UP000275078"/>
    </source>
</evidence>
<evidence type="ECO:0000256" key="1">
    <source>
        <dbReference type="SAM" id="Coils"/>
    </source>
</evidence>
<dbReference type="EMBL" id="ML119659">
    <property type="protein sequence ID" value="RPA84473.1"/>
    <property type="molecule type" value="Genomic_DNA"/>
</dbReference>
<reference evidence="3 4" key="1">
    <citation type="journal article" date="2018" name="Nat. Ecol. Evol.">
        <title>Pezizomycetes genomes reveal the molecular basis of ectomycorrhizal truffle lifestyle.</title>
        <authorList>
            <person name="Murat C."/>
            <person name="Payen T."/>
            <person name="Noel B."/>
            <person name="Kuo A."/>
            <person name="Morin E."/>
            <person name="Chen J."/>
            <person name="Kohler A."/>
            <person name="Krizsan K."/>
            <person name="Balestrini R."/>
            <person name="Da Silva C."/>
            <person name="Montanini B."/>
            <person name="Hainaut M."/>
            <person name="Levati E."/>
            <person name="Barry K.W."/>
            <person name="Belfiori B."/>
            <person name="Cichocki N."/>
            <person name="Clum A."/>
            <person name="Dockter R.B."/>
            <person name="Fauchery L."/>
            <person name="Guy J."/>
            <person name="Iotti M."/>
            <person name="Le Tacon F."/>
            <person name="Lindquist E.A."/>
            <person name="Lipzen A."/>
            <person name="Malagnac F."/>
            <person name="Mello A."/>
            <person name="Molinier V."/>
            <person name="Miyauchi S."/>
            <person name="Poulain J."/>
            <person name="Riccioni C."/>
            <person name="Rubini A."/>
            <person name="Sitrit Y."/>
            <person name="Splivallo R."/>
            <person name="Traeger S."/>
            <person name="Wang M."/>
            <person name="Zifcakova L."/>
            <person name="Wipf D."/>
            <person name="Zambonelli A."/>
            <person name="Paolocci F."/>
            <person name="Nowrousian M."/>
            <person name="Ottonello S."/>
            <person name="Baldrian P."/>
            <person name="Spatafora J.W."/>
            <person name="Henrissat B."/>
            <person name="Nagy L.G."/>
            <person name="Aury J.M."/>
            <person name="Wincker P."/>
            <person name="Grigoriev I.V."/>
            <person name="Bonfante P."/>
            <person name="Martin F.M."/>
        </authorList>
    </citation>
    <scope>NUCLEOTIDE SEQUENCE [LARGE SCALE GENOMIC DNA]</scope>
    <source>
        <strain evidence="3 4">RN42</strain>
    </source>
</reference>